<evidence type="ECO:0000313" key="1">
    <source>
        <dbReference type="EMBL" id="CAA9429250.1"/>
    </source>
</evidence>
<sequence length="72" mass="8264">YRGGSMARAPRRKTEDATFRCLDEDFLFPGKMEYVAKDAGEEEGHRVIEWVPGLTKAHCPHDPTHHIELVEE</sequence>
<accession>A0A6J4PY71</accession>
<organism evidence="1">
    <name type="scientific">uncultured Rubrobacteraceae bacterium</name>
    <dbReference type="NCBI Taxonomy" id="349277"/>
    <lineage>
        <taxon>Bacteria</taxon>
        <taxon>Bacillati</taxon>
        <taxon>Actinomycetota</taxon>
        <taxon>Rubrobacteria</taxon>
        <taxon>Rubrobacterales</taxon>
        <taxon>Rubrobacteraceae</taxon>
        <taxon>environmental samples</taxon>
    </lineage>
</organism>
<dbReference type="AlphaFoldDB" id="A0A6J4PY71"/>
<proteinExistence type="predicted"/>
<protein>
    <submittedName>
        <fullName evidence="1">Uncharacterized protein</fullName>
    </submittedName>
</protein>
<reference evidence="1" key="1">
    <citation type="submission" date="2020-02" db="EMBL/GenBank/DDBJ databases">
        <authorList>
            <person name="Meier V. D."/>
        </authorList>
    </citation>
    <scope>NUCLEOTIDE SEQUENCE</scope>
    <source>
        <strain evidence="1">AVDCRST_MAG80</strain>
    </source>
</reference>
<dbReference type="EMBL" id="CADCVC010000041">
    <property type="protein sequence ID" value="CAA9429250.1"/>
    <property type="molecule type" value="Genomic_DNA"/>
</dbReference>
<gene>
    <name evidence="1" type="ORF">AVDCRST_MAG80-451</name>
</gene>
<name>A0A6J4PY71_9ACTN</name>
<feature type="non-terminal residue" evidence="1">
    <location>
        <position position="1"/>
    </location>
</feature>